<dbReference type="InterPro" id="IPR024191">
    <property type="entry name" value="Peptidase_M61"/>
</dbReference>
<accession>A0A8K2A2G1</accession>
<feature type="domain" description="PDZ" evidence="1">
    <location>
        <begin position="470"/>
        <end position="548"/>
    </location>
</feature>
<dbReference type="SMART" id="SM00228">
    <property type="entry name" value="PDZ"/>
    <property type="match status" value="1"/>
</dbReference>
<gene>
    <name evidence="2" type="ORF">GS597_17830</name>
</gene>
<dbReference type="RefSeq" id="WP_161826804.1">
    <property type="nucleotide sequence ID" value="NZ_WVIC01000048.1"/>
</dbReference>
<evidence type="ECO:0000313" key="3">
    <source>
        <dbReference type="Proteomes" id="UP000607397"/>
    </source>
</evidence>
<dbReference type="EMBL" id="WVIC01000048">
    <property type="protein sequence ID" value="NCJ08332.1"/>
    <property type="molecule type" value="Genomic_DNA"/>
</dbReference>
<comment type="caution">
    <text evidence="2">The sequence shown here is derived from an EMBL/GenBank/DDBJ whole genome shotgun (WGS) entry which is preliminary data.</text>
</comment>
<dbReference type="SUPFAM" id="SSF50156">
    <property type="entry name" value="PDZ domain-like"/>
    <property type="match status" value="1"/>
</dbReference>
<dbReference type="SUPFAM" id="SSF55486">
    <property type="entry name" value="Metalloproteases ('zincins'), catalytic domain"/>
    <property type="match status" value="1"/>
</dbReference>
<dbReference type="InterPro" id="IPR036034">
    <property type="entry name" value="PDZ_sf"/>
</dbReference>
<dbReference type="InterPro" id="IPR040756">
    <property type="entry name" value="Peptidase_M61_N"/>
</dbReference>
<dbReference type="InterPro" id="IPR027268">
    <property type="entry name" value="Peptidase_M4/M1_CTD_sf"/>
</dbReference>
<dbReference type="Pfam" id="PF05299">
    <property type="entry name" value="Peptidase_M61"/>
    <property type="match status" value="1"/>
</dbReference>
<evidence type="ECO:0000259" key="1">
    <source>
        <dbReference type="PROSITE" id="PS50106"/>
    </source>
</evidence>
<evidence type="ECO:0000313" key="2">
    <source>
        <dbReference type="EMBL" id="NCJ08332.1"/>
    </source>
</evidence>
<organism evidence="2 3">
    <name type="scientific">Petrachloros mirabilis ULC683</name>
    <dbReference type="NCBI Taxonomy" id="2781853"/>
    <lineage>
        <taxon>Bacteria</taxon>
        <taxon>Bacillati</taxon>
        <taxon>Cyanobacteriota</taxon>
        <taxon>Cyanophyceae</taxon>
        <taxon>Synechococcales</taxon>
        <taxon>Petrachlorosaceae</taxon>
        <taxon>Petrachloros</taxon>
        <taxon>Petrachloros mirabilis</taxon>
    </lineage>
</organism>
<dbReference type="AlphaFoldDB" id="A0A8K2A2G1"/>
<name>A0A8K2A2G1_9CYAN</name>
<protein>
    <submittedName>
        <fullName evidence="2">PDZ domain-containing protein</fullName>
    </submittedName>
</protein>
<dbReference type="Pfam" id="PF17899">
    <property type="entry name" value="Peptidase_M61_N"/>
    <property type="match status" value="1"/>
</dbReference>
<keyword evidence="3" id="KW-1185">Reference proteome</keyword>
<dbReference type="Gene3D" id="2.60.40.3650">
    <property type="match status" value="1"/>
</dbReference>
<reference evidence="2" key="1">
    <citation type="submission" date="2019-12" db="EMBL/GenBank/DDBJ databases">
        <title>High-Quality draft genome sequences of three cyanobacteria isolated from the limestone walls of the Old Cathedral of Coimbra.</title>
        <authorList>
            <person name="Tiago I."/>
            <person name="Soares F."/>
            <person name="Portugal A."/>
        </authorList>
    </citation>
    <scope>NUCLEOTIDE SEQUENCE [LARGE SCALE GENOMIC DNA]</scope>
    <source>
        <strain evidence="2">C</strain>
    </source>
</reference>
<proteinExistence type="predicted"/>
<dbReference type="Proteomes" id="UP000607397">
    <property type="component" value="Unassembled WGS sequence"/>
</dbReference>
<dbReference type="InterPro" id="IPR001478">
    <property type="entry name" value="PDZ"/>
</dbReference>
<sequence>MPEAVHIPTSVKAPDQLRLHYQVSCPNPSNHVFEVMLHLPSWTDSILNLKMPVWTPGSYLVREYAKQLQDFIATDGDGQPLRWQKCQKNHWQIQTAQTNAVTVQYRIFANELTVRTNHLDLTHGYFNPAAVCLYIPGWEQTPIQITVQPPTADWHITTPLPPAPGQPHTFLAQDFDTLVDSPFEMGTHACYDFEVEGKPHQWAIWGRGNAKPERIIADTQKIIQTEAAIFGGLPYERYWFLLHLANGYGGLEHRNCCSLIYPRFKFNDSEGYARFMSLVAHEFFHLWNVKRIRPKALETFDYDQENYIDCLWFCEGVTSYYDLAIPMRAGIYDAKTFLKFLSESITRLQTTPGRKIQSLSESSFDTWIKLYRPDANSKNSQISYYLKGELVALLLDLLIRQRHHNRRSLDDVMRQMWEQFGKTERGFQPAELKAIVEAVAGTDLSAFWRFYIEGTDELPFDEYLHPFGLAVKAEGGENNPPYWGLDIKSEGGVALIKQVLVNSPAQQAGLEPGDELVAIAGFRVTAEQINDRLRDYQAGQSLEVTVFHQDELRTTPVILAPPQPNRYILQPVTHPTATQVAACRAWLGVDLAHL</sequence>
<dbReference type="PIRSF" id="PIRSF016493">
    <property type="entry name" value="Glycyl_aminpptds"/>
    <property type="match status" value="1"/>
</dbReference>
<dbReference type="Gene3D" id="2.30.42.10">
    <property type="match status" value="1"/>
</dbReference>
<dbReference type="PROSITE" id="PS50106">
    <property type="entry name" value="PDZ"/>
    <property type="match status" value="1"/>
</dbReference>
<dbReference type="InterPro" id="IPR007963">
    <property type="entry name" value="Peptidase_M61_catalytic"/>
</dbReference>
<dbReference type="Gene3D" id="1.10.390.10">
    <property type="entry name" value="Neutral Protease Domain 2"/>
    <property type="match status" value="1"/>
</dbReference>